<keyword evidence="1" id="KW-0732">Signal</keyword>
<evidence type="ECO:0000256" key="1">
    <source>
        <dbReference type="SAM" id="SignalP"/>
    </source>
</evidence>
<accession>A0A5C3L9S1</accession>
<organism evidence="2 3">
    <name type="scientific">Coprinopsis marcescibilis</name>
    <name type="common">Agaric fungus</name>
    <name type="synonym">Psathyrella marcescibilis</name>
    <dbReference type="NCBI Taxonomy" id="230819"/>
    <lineage>
        <taxon>Eukaryota</taxon>
        <taxon>Fungi</taxon>
        <taxon>Dikarya</taxon>
        <taxon>Basidiomycota</taxon>
        <taxon>Agaricomycotina</taxon>
        <taxon>Agaricomycetes</taxon>
        <taxon>Agaricomycetidae</taxon>
        <taxon>Agaricales</taxon>
        <taxon>Agaricineae</taxon>
        <taxon>Psathyrellaceae</taxon>
        <taxon>Coprinopsis</taxon>
    </lineage>
</organism>
<evidence type="ECO:0000313" key="2">
    <source>
        <dbReference type="EMBL" id="TFK29253.1"/>
    </source>
</evidence>
<name>A0A5C3L9S1_COPMA</name>
<feature type="chain" id="PRO_5023140844" evidence="1">
    <location>
        <begin position="29"/>
        <end position="200"/>
    </location>
</feature>
<feature type="signal peptide" evidence="1">
    <location>
        <begin position="1"/>
        <end position="28"/>
    </location>
</feature>
<keyword evidence="3" id="KW-1185">Reference proteome</keyword>
<dbReference type="AlphaFoldDB" id="A0A5C3L9S1"/>
<dbReference type="Proteomes" id="UP000307440">
    <property type="component" value="Unassembled WGS sequence"/>
</dbReference>
<dbReference type="EMBL" id="ML210150">
    <property type="protein sequence ID" value="TFK29253.1"/>
    <property type="molecule type" value="Genomic_DNA"/>
</dbReference>
<gene>
    <name evidence="2" type="ORF">FA15DRAFT_652099</name>
</gene>
<sequence length="200" mass="22740">MKKLREKAKKLWWFTLSLVMVMVDPDSGMGLGRKRMFNGPARSKCDRPGTKIHYRGLCFVHTFKNVLSDGKAFPLNSSTSRITGLLIRHFNFRLENWRAWRSPFDTSGYVNPCGQCIPRSKQWTQQHISNCPAGIGSIDVATFYRGLHLKSKHRICARAIKTQTIVFGGGCTQFDVHVPPWPYKPIGIPRLLIRRAQGPA</sequence>
<protein>
    <submittedName>
        <fullName evidence="2">Uncharacterized protein</fullName>
    </submittedName>
</protein>
<reference evidence="2 3" key="1">
    <citation type="journal article" date="2019" name="Nat. Ecol. Evol.">
        <title>Megaphylogeny resolves global patterns of mushroom evolution.</title>
        <authorList>
            <person name="Varga T."/>
            <person name="Krizsan K."/>
            <person name="Foldi C."/>
            <person name="Dima B."/>
            <person name="Sanchez-Garcia M."/>
            <person name="Sanchez-Ramirez S."/>
            <person name="Szollosi G.J."/>
            <person name="Szarkandi J.G."/>
            <person name="Papp V."/>
            <person name="Albert L."/>
            <person name="Andreopoulos W."/>
            <person name="Angelini C."/>
            <person name="Antonin V."/>
            <person name="Barry K.W."/>
            <person name="Bougher N.L."/>
            <person name="Buchanan P."/>
            <person name="Buyck B."/>
            <person name="Bense V."/>
            <person name="Catcheside P."/>
            <person name="Chovatia M."/>
            <person name="Cooper J."/>
            <person name="Damon W."/>
            <person name="Desjardin D."/>
            <person name="Finy P."/>
            <person name="Geml J."/>
            <person name="Haridas S."/>
            <person name="Hughes K."/>
            <person name="Justo A."/>
            <person name="Karasinski D."/>
            <person name="Kautmanova I."/>
            <person name="Kiss B."/>
            <person name="Kocsube S."/>
            <person name="Kotiranta H."/>
            <person name="LaButti K.M."/>
            <person name="Lechner B.E."/>
            <person name="Liimatainen K."/>
            <person name="Lipzen A."/>
            <person name="Lukacs Z."/>
            <person name="Mihaltcheva S."/>
            <person name="Morgado L.N."/>
            <person name="Niskanen T."/>
            <person name="Noordeloos M.E."/>
            <person name="Ohm R.A."/>
            <person name="Ortiz-Santana B."/>
            <person name="Ovrebo C."/>
            <person name="Racz N."/>
            <person name="Riley R."/>
            <person name="Savchenko A."/>
            <person name="Shiryaev A."/>
            <person name="Soop K."/>
            <person name="Spirin V."/>
            <person name="Szebenyi C."/>
            <person name="Tomsovsky M."/>
            <person name="Tulloss R.E."/>
            <person name="Uehling J."/>
            <person name="Grigoriev I.V."/>
            <person name="Vagvolgyi C."/>
            <person name="Papp T."/>
            <person name="Martin F.M."/>
            <person name="Miettinen O."/>
            <person name="Hibbett D.S."/>
            <person name="Nagy L.G."/>
        </authorList>
    </citation>
    <scope>NUCLEOTIDE SEQUENCE [LARGE SCALE GENOMIC DNA]</scope>
    <source>
        <strain evidence="2 3">CBS 121175</strain>
    </source>
</reference>
<evidence type="ECO:0000313" key="3">
    <source>
        <dbReference type="Proteomes" id="UP000307440"/>
    </source>
</evidence>
<proteinExistence type="predicted"/>